<accession>A0ABC8BKY7</accession>
<dbReference type="PANTHER" id="PTHR35336">
    <property type="entry name" value="ADENOSYLCOBINAMIDE AMIDOHYDROLASE"/>
    <property type="match status" value="1"/>
</dbReference>
<reference evidence="2 3" key="1">
    <citation type="submission" date="2017-04" db="EMBL/GenBank/DDBJ databases">
        <title>The complete genome sequence of Streptomyces albolongus YIM 101047, the producer of novel bafilomycins and novel odoriferous sesquiterpenoids.</title>
        <authorList>
            <person name="Yin M."/>
            <person name="Jiang Y."/>
        </authorList>
    </citation>
    <scope>NUCLEOTIDE SEQUENCE [LARGE SCALE GENOMIC DNA]</scope>
    <source>
        <strain evidence="2 3">YIM 101047</strain>
    </source>
</reference>
<dbReference type="InterPro" id="IPR052209">
    <property type="entry name" value="CbiZ"/>
</dbReference>
<evidence type="ECO:0000313" key="2">
    <source>
        <dbReference type="EMBL" id="ARF71039.1"/>
    </source>
</evidence>
<dbReference type="InterPro" id="IPR002808">
    <property type="entry name" value="AdoCbi_amidolase"/>
</dbReference>
<dbReference type="RefSeq" id="WP_084744248.1">
    <property type="nucleotide sequence ID" value="NZ_CP020563.1"/>
</dbReference>
<dbReference type="AlphaFoldDB" id="A0ABC8BKY7"/>
<proteinExistence type="predicted"/>
<name>A0ABC8BKY7_9ACTN</name>
<dbReference type="PANTHER" id="PTHR35336:SF5">
    <property type="entry name" value="ADENOSYLCOBINAMIDE AMIDOHYDROLASE"/>
    <property type="match status" value="1"/>
</dbReference>
<organism evidence="2 3">
    <name type="scientific">Kitasatospora albolonga</name>
    <dbReference type="NCBI Taxonomy" id="68173"/>
    <lineage>
        <taxon>Bacteria</taxon>
        <taxon>Bacillati</taxon>
        <taxon>Actinomycetota</taxon>
        <taxon>Actinomycetes</taxon>
        <taxon>Kitasatosporales</taxon>
        <taxon>Streptomycetaceae</taxon>
        <taxon>Kitasatospora</taxon>
    </lineage>
</organism>
<feature type="region of interest" description="Disordered" evidence="1">
    <location>
        <begin position="1"/>
        <end position="22"/>
    </location>
</feature>
<dbReference type="KEGG" id="kab:B7C62_01280"/>
<sequence length="282" mass="28229">MIGGARRPREGGPEPVPPSHQGCAIRSVHVDLPAQRGEPCPELRDRYEDGHHLHHLVWRLGPGVRVCSSAVLGGGIGPRAWLLNAQVPGGYPRLDPDRHLAEIAAAEGLTGPGAGLMTAADVVAYTTGHDGGVTATVTAGLGVRGWAAVYETAASGAAAPEAAAPETVASEATASEAAAPGPVGLGAPYRPGTVNIVVTLPAALSDAALVNAVATATEAKVQALLDAGLDCSGTPTDAVCVAAPEPGPDGGEPFAGPRSTWGARIARAVHTAVREAVPRGLS</sequence>
<dbReference type="Proteomes" id="UP000192251">
    <property type="component" value="Chromosome"/>
</dbReference>
<evidence type="ECO:0000313" key="3">
    <source>
        <dbReference type="Proteomes" id="UP000192251"/>
    </source>
</evidence>
<keyword evidence="3" id="KW-1185">Reference proteome</keyword>
<protein>
    <submittedName>
        <fullName evidence="2">Adenosylcobinamide amidohydrolase</fullName>
    </submittedName>
</protein>
<dbReference type="Pfam" id="PF01955">
    <property type="entry name" value="CbiZ"/>
    <property type="match status" value="1"/>
</dbReference>
<dbReference type="EMBL" id="CP020563">
    <property type="protein sequence ID" value="ARF71039.1"/>
    <property type="molecule type" value="Genomic_DNA"/>
</dbReference>
<evidence type="ECO:0000256" key="1">
    <source>
        <dbReference type="SAM" id="MobiDB-lite"/>
    </source>
</evidence>
<gene>
    <name evidence="2" type="ORF">B7C62_01280</name>
</gene>